<dbReference type="SUPFAM" id="SSF52833">
    <property type="entry name" value="Thioredoxin-like"/>
    <property type="match status" value="1"/>
</dbReference>
<dbReference type="Pfam" id="PF06999">
    <property type="entry name" value="Suc_Fer-like"/>
    <property type="match status" value="1"/>
</dbReference>
<sequence length="374" mass="40915">MYSTFKGLRSYVLGRSNEDPLCRTLRSLDVPVTTADCRACADPCDLDHEAYPRRFDVDMDTQMLGSVKAYHRQIVISTGKSDWERDITDDKNSLAAALLEVTAPASQKPASPKVVSPKPASPPPSSGANNNKGVRPAAASVSGLFNASDSTRTSVLNGSHRTICHEDSRETVLVFPDFKVVTEVERSVQGAHELWESAVDPSIGRDGSYLEKSILKTWVLPYSCVILLCSHKKRDNRCGIAAPKLEHAFIRSLEAQGWDADTQLEHPQLTMGVPLEDLNVTPEEREENIAAQLKQSAEAKRALILKVSHIGGHKYAGNAIIYTPSGSGIWYGRVTPHDVDSIVVNTIINGLVLPPLLRGGLNLSRPQCQTLNDW</sequence>
<keyword evidence="3" id="KW-1185">Reference proteome</keyword>
<evidence type="ECO:0000313" key="3">
    <source>
        <dbReference type="Proteomes" id="UP000521872"/>
    </source>
</evidence>
<name>A0A8H4QZ49_9AGAR</name>
<feature type="region of interest" description="Disordered" evidence="1">
    <location>
        <begin position="105"/>
        <end position="135"/>
    </location>
</feature>
<dbReference type="EMBL" id="JAACJL010000016">
    <property type="protein sequence ID" value="KAF4619341.1"/>
    <property type="molecule type" value="Genomic_DNA"/>
</dbReference>
<dbReference type="Gene3D" id="3.40.30.10">
    <property type="entry name" value="Glutaredoxin"/>
    <property type="match status" value="1"/>
</dbReference>
<evidence type="ECO:0000256" key="1">
    <source>
        <dbReference type="SAM" id="MobiDB-lite"/>
    </source>
</evidence>
<protein>
    <recommendedName>
        <fullName evidence="4">Sucrase</fullName>
    </recommendedName>
</protein>
<gene>
    <name evidence="2" type="ORF">D9613_005563</name>
</gene>
<feature type="compositionally biased region" description="Low complexity" evidence="1">
    <location>
        <begin position="108"/>
        <end position="118"/>
    </location>
</feature>
<comment type="caution">
    <text evidence="2">The sequence shown here is derived from an EMBL/GenBank/DDBJ whole genome shotgun (WGS) entry which is preliminary data.</text>
</comment>
<proteinExistence type="predicted"/>
<dbReference type="PANTHER" id="PTHR31902:SF14">
    <property type="entry name" value="ACTIN PATCHES DISTAL PROTEIN 1"/>
    <property type="match status" value="1"/>
</dbReference>
<accession>A0A8H4QZ49</accession>
<evidence type="ECO:0000313" key="2">
    <source>
        <dbReference type="EMBL" id="KAF4619341.1"/>
    </source>
</evidence>
<dbReference type="InterPro" id="IPR036249">
    <property type="entry name" value="Thioredoxin-like_sf"/>
</dbReference>
<dbReference type="PANTHER" id="PTHR31902">
    <property type="entry name" value="ACTIN PATCHES DISTAL PROTEIN 1"/>
    <property type="match status" value="1"/>
</dbReference>
<evidence type="ECO:0008006" key="4">
    <source>
        <dbReference type="Google" id="ProtNLM"/>
    </source>
</evidence>
<dbReference type="CDD" id="cd03062">
    <property type="entry name" value="TRX_Fd_Sucrase"/>
    <property type="match status" value="1"/>
</dbReference>
<dbReference type="InterPro" id="IPR009737">
    <property type="entry name" value="Aim32/Apd1-like"/>
</dbReference>
<organism evidence="2 3">
    <name type="scientific">Agrocybe pediades</name>
    <dbReference type="NCBI Taxonomy" id="84607"/>
    <lineage>
        <taxon>Eukaryota</taxon>
        <taxon>Fungi</taxon>
        <taxon>Dikarya</taxon>
        <taxon>Basidiomycota</taxon>
        <taxon>Agaricomycotina</taxon>
        <taxon>Agaricomycetes</taxon>
        <taxon>Agaricomycetidae</taxon>
        <taxon>Agaricales</taxon>
        <taxon>Agaricineae</taxon>
        <taxon>Strophariaceae</taxon>
        <taxon>Agrocybe</taxon>
    </lineage>
</organism>
<dbReference type="AlphaFoldDB" id="A0A8H4QZ49"/>
<dbReference type="Proteomes" id="UP000521872">
    <property type="component" value="Unassembled WGS sequence"/>
</dbReference>
<reference evidence="2 3" key="1">
    <citation type="submission" date="2019-12" db="EMBL/GenBank/DDBJ databases">
        <authorList>
            <person name="Floudas D."/>
            <person name="Bentzer J."/>
            <person name="Ahren D."/>
            <person name="Johansson T."/>
            <person name="Persson P."/>
            <person name="Tunlid A."/>
        </authorList>
    </citation>
    <scope>NUCLEOTIDE SEQUENCE [LARGE SCALE GENOMIC DNA]</scope>
    <source>
        <strain evidence="2 3">CBS 102.39</strain>
    </source>
</reference>